<keyword evidence="1" id="KW-0732">Signal</keyword>
<evidence type="ECO:0000313" key="2">
    <source>
        <dbReference type="EMBL" id="CAH0996851.1"/>
    </source>
</evidence>
<accession>A0ABN8EZQ0</accession>
<keyword evidence="3" id="KW-1185">Reference proteome</keyword>
<reference evidence="2" key="1">
    <citation type="submission" date="2021-12" db="EMBL/GenBank/DDBJ databases">
        <authorList>
            <person name="Rodrigo-Torres L."/>
            <person name="Arahal R. D."/>
            <person name="Lucena T."/>
        </authorList>
    </citation>
    <scope>NUCLEOTIDE SEQUENCE</scope>
    <source>
        <strain evidence="2">CECT 8858</strain>
    </source>
</reference>
<evidence type="ECO:0000313" key="3">
    <source>
        <dbReference type="Proteomes" id="UP000837932"/>
    </source>
</evidence>
<sequence>MKFVKLVLSFFPLLASAQANLQTVTNCPELQYTFYRQGQVEQQFTKTYDEQGRILTQNNAFSSRNTGNYTEEYTYDYDASGNNNTVTYKRNGEVNKVTKRVFDATGKLSKESISSKTNLISVNTPTNNGSENIQIFYDQDGQTETIREMTSFNTRGQLLKKEVKNPSGNILFSDTKTYNFQGKVSQEVHFDATDNVTTQTDFIYDGKGNLLSDKTLRNNVVFAETKNEYDVNGKLLKKTRLNSKGSVDYYFTYEYDTLGNLIKENYFYNNVVISIRTFEYDSKGNKTKESYFDKAGNVSMYKVWAFGCK</sequence>
<organism evidence="2 3">
    <name type="scientific">Emticicia aquatica</name>
    <dbReference type="NCBI Taxonomy" id="1681835"/>
    <lineage>
        <taxon>Bacteria</taxon>
        <taxon>Pseudomonadati</taxon>
        <taxon>Bacteroidota</taxon>
        <taxon>Cytophagia</taxon>
        <taxon>Cytophagales</taxon>
        <taxon>Leadbetterellaceae</taxon>
        <taxon>Emticicia</taxon>
    </lineage>
</organism>
<gene>
    <name evidence="2" type="ORF">EMA8858_02986</name>
</gene>
<comment type="caution">
    <text evidence="2">The sequence shown here is derived from an EMBL/GenBank/DDBJ whole genome shotgun (WGS) entry which is preliminary data.</text>
</comment>
<dbReference type="Proteomes" id="UP000837932">
    <property type="component" value="Unassembled WGS sequence"/>
</dbReference>
<dbReference type="EMBL" id="CAKLPY010000002">
    <property type="protein sequence ID" value="CAH0996851.1"/>
    <property type="molecule type" value="Genomic_DNA"/>
</dbReference>
<dbReference type="Gene3D" id="2.180.10.10">
    <property type="entry name" value="RHS repeat-associated core"/>
    <property type="match status" value="1"/>
</dbReference>
<feature type="chain" id="PRO_5045516778" description="YD repeat-containing protein" evidence="1">
    <location>
        <begin position="22"/>
        <end position="309"/>
    </location>
</feature>
<name>A0ABN8EZQ0_9BACT</name>
<evidence type="ECO:0008006" key="4">
    <source>
        <dbReference type="Google" id="ProtNLM"/>
    </source>
</evidence>
<feature type="signal peptide" evidence="1">
    <location>
        <begin position="1"/>
        <end position="21"/>
    </location>
</feature>
<dbReference type="RefSeq" id="WP_238807398.1">
    <property type="nucleotide sequence ID" value="NZ_CAKLPY010000002.1"/>
</dbReference>
<protein>
    <recommendedName>
        <fullName evidence="4">YD repeat-containing protein</fullName>
    </recommendedName>
</protein>
<evidence type="ECO:0000256" key="1">
    <source>
        <dbReference type="SAM" id="SignalP"/>
    </source>
</evidence>
<proteinExistence type="predicted"/>